<dbReference type="Pfam" id="PF12661">
    <property type="entry name" value="hEGF"/>
    <property type="match status" value="1"/>
</dbReference>
<dbReference type="PROSITE" id="PS00010">
    <property type="entry name" value="ASX_HYDROXYL"/>
    <property type="match status" value="8"/>
</dbReference>
<dbReference type="InterPro" id="IPR001774">
    <property type="entry name" value="DSL"/>
</dbReference>
<evidence type="ECO:0000313" key="16">
    <source>
        <dbReference type="Proteomes" id="UP000735302"/>
    </source>
</evidence>
<keyword evidence="4 11" id="KW-0677">Repeat</keyword>
<dbReference type="GO" id="GO:0007154">
    <property type="term" value="P:cell communication"/>
    <property type="evidence" value="ECO:0007669"/>
    <property type="project" value="InterPro"/>
</dbReference>
<protein>
    <recommendedName>
        <fullName evidence="11">Delta-like protein</fullName>
    </recommendedName>
</protein>
<feature type="domain" description="EGF-like" evidence="13">
    <location>
        <begin position="458"/>
        <end position="494"/>
    </location>
</feature>
<dbReference type="InterPro" id="IPR018097">
    <property type="entry name" value="EGF_Ca-bd_CS"/>
</dbReference>
<evidence type="ECO:0000256" key="6">
    <source>
        <dbReference type="ARBA" id="ARBA00022843"/>
    </source>
</evidence>
<dbReference type="SMART" id="SM00181">
    <property type="entry name" value="EGF"/>
    <property type="match status" value="9"/>
</dbReference>
<reference evidence="15 16" key="1">
    <citation type="journal article" date="2021" name="Elife">
        <title>Chloroplast acquisition without the gene transfer in kleptoplastic sea slugs, Plakobranchus ocellatus.</title>
        <authorList>
            <person name="Maeda T."/>
            <person name="Takahashi S."/>
            <person name="Yoshida T."/>
            <person name="Shimamura S."/>
            <person name="Takaki Y."/>
            <person name="Nagai Y."/>
            <person name="Toyoda A."/>
            <person name="Suzuki Y."/>
            <person name="Arimoto A."/>
            <person name="Ishii H."/>
            <person name="Satoh N."/>
            <person name="Nishiyama T."/>
            <person name="Hasebe M."/>
            <person name="Maruyama T."/>
            <person name="Minagawa J."/>
            <person name="Obokata J."/>
            <person name="Shigenobu S."/>
        </authorList>
    </citation>
    <scope>NUCLEOTIDE SEQUENCE [LARGE SCALE GENOMIC DNA]</scope>
</reference>
<dbReference type="InterPro" id="IPR013032">
    <property type="entry name" value="EGF-like_CS"/>
</dbReference>
<feature type="disulfide bond" evidence="9">
    <location>
        <begin position="598"/>
        <end position="607"/>
    </location>
</feature>
<gene>
    <name evidence="15" type="ORF">PoB_003376900</name>
</gene>
<keyword evidence="16" id="KW-1185">Reference proteome</keyword>
<evidence type="ECO:0000256" key="11">
    <source>
        <dbReference type="RuleBase" id="RU280815"/>
    </source>
</evidence>
<feature type="disulfide bond" evidence="9">
    <location>
        <begin position="560"/>
        <end position="569"/>
    </location>
</feature>
<dbReference type="Pfam" id="PF01414">
    <property type="entry name" value="DSL"/>
    <property type="match status" value="1"/>
</dbReference>
<feature type="disulfide bond" evidence="10">
    <location>
        <begin position="370"/>
        <end position="379"/>
    </location>
</feature>
<keyword evidence="11" id="KW-0472">Membrane</keyword>
<evidence type="ECO:0000259" key="14">
    <source>
        <dbReference type="PROSITE" id="PS51051"/>
    </source>
</evidence>
<dbReference type="PROSITE" id="PS01187">
    <property type="entry name" value="EGF_CA"/>
    <property type="match status" value="2"/>
</dbReference>
<dbReference type="InterPro" id="IPR051022">
    <property type="entry name" value="Notch_Cell-Fate_Det"/>
</dbReference>
<comment type="caution">
    <text evidence="9">Lacks conserved residue(s) required for the propagation of feature annotation.</text>
</comment>
<feature type="domain" description="EGF-like" evidence="13">
    <location>
        <begin position="648"/>
        <end position="684"/>
    </location>
</feature>
<feature type="disulfide bond" evidence="9">
    <location>
        <begin position="408"/>
        <end position="417"/>
    </location>
</feature>
<dbReference type="InterPro" id="IPR000152">
    <property type="entry name" value="EGF-type_Asp/Asn_hydroxyl_site"/>
</dbReference>
<dbReference type="Gene3D" id="2.10.25.140">
    <property type="match status" value="1"/>
</dbReference>
<feature type="disulfide bond" evidence="10">
    <location>
        <begin position="339"/>
        <end position="348"/>
    </location>
</feature>
<dbReference type="Gene3D" id="2.10.25.10">
    <property type="entry name" value="Laminin"/>
    <property type="match status" value="8"/>
</dbReference>
<keyword evidence="7 9" id="KW-1015">Disulfide bond</keyword>
<dbReference type="PANTHER" id="PTHR24049:SF35">
    <property type="entry name" value="EGF-LIKE DOMAIN-CONTAINING PROTEIN"/>
    <property type="match status" value="1"/>
</dbReference>
<keyword evidence="2 9" id="KW-0245">EGF-like domain</keyword>
<dbReference type="Proteomes" id="UP000735302">
    <property type="component" value="Unassembled WGS sequence"/>
</dbReference>
<evidence type="ECO:0000256" key="2">
    <source>
        <dbReference type="ARBA" id="ARBA00022536"/>
    </source>
</evidence>
<keyword evidence="5" id="KW-0221">Differentiation</keyword>
<dbReference type="PANTHER" id="PTHR24049">
    <property type="entry name" value="CRUMBS FAMILY MEMBER"/>
    <property type="match status" value="1"/>
</dbReference>
<feature type="disulfide bond" evidence="9">
    <location>
        <begin position="484"/>
        <end position="493"/>
    </location>
</feature>
<evidence type="ECO:0000259" key="13">
    <source>
        <dbReference type="PROSITE" id="PS50026"/>
    </source>
</evidence>
<evidence type="ECO:0000256" key="9">
    <source>
        <dbReference type="PROSITE-ProRule" id="PRU00076"/>
    </source>
</evidence>
<feature type="disulfide bond" evidence="9">
    <location>
        <begin position="522"/>
        <end position="531"/>
    </location>
</feature>
<dbReference type="PROSITE" id="PS51051">
    <property type="entry name" value="DSL"/>
    <property type="match status" value="1"/>
</dbReference>
<feature type="domain" description="EGF-like" evidence="13">
    <location>
        <begin position="572"/>
        <end position="608"/>
    </location>
</feature>
<dbReference type="EMBL" id="BLXT01003854">
    <property type="protein sequence ID" value="GFO07264.1"/>
    <property type="molecule type" value="Genomic_DNA"/>
</dbReference>
<proteinExistence type="predicted"/>
<keyword evidence="8" id="KW-0325">Glycoprotein</keyword>
<dbReference type="GO" id="GO:0030154">
    <property type="term" value="P:cell differentiation"/>
    <property type="evidence" value="ECO:0007669"/>
    <property type="project" value="UniProtKB-KW"/>
</dbReference>
<dbReference type="PRINTS" id="PR00010">
    <property type="entry name" value="EGFBLOOD"/>
</dbReference>
<evidence type="ECO:0000256" key="3">
    <source>
        <dbReference type="ARBA" id="ARBA00022729"/>
    </source>
</evidence>
<evidence type="ECO:0000256" key="5">
    <source>
        <dbReference type="ARBA" id="ARBA00022782"/>
    </source>
</evidence>
<feature type="domain" description="DSL" evidence="14">
    <location>
        <begin position="337"/>
        <end position="379"/>
    </location>
</feature>
<dbReference type="SMART" id="SM00051">
    <property type="entry name" value="DSL"/>
    <property type="match status" value="1"/>
</dbReference>
<feature type="domain" description="EGF-like" evidence="13">
    <location>
        <begin position="496"/>
        <end position="532"/>
    </location>
</feature>
<keyword evidence="11" id="KW-1133">Transmembrane helix</keyword>
<feature type="domain" description="EGF-like" evidence="13">
    <location>
        <begin position="420"/>
        <end position="456"/>
    </location>
</feature>
<dbReference type="FunFam" id="2.10.25.10:FF:000472">
    <property type="entry name" value="Uncharacterized protein, isoform A"/>
    <property type="match status" value="1"/>
</dbReference>
<dbReference type="GO" id="GO:0016020">
    <property type="term" value="C:membrane"/>
    <property type="evidence" value="ECO:0007669"/>
    <property type="project" value="UniProtKB-SubCell"/>
</dbReference>
<comment type="caution">
    <text evidence="15">The sequence shown here is derived from an EMBL/GenBank/DDBJ whole genome shotgun (WGS) entry which is preliminary data.</text>
</comment>
<sequence length="710" mass="77289">MVNDQLVHVLEFRNLLSKVQCGFRKDHSTLDTLVRLETFLKKAFARKMHVPAFFFYLEKARDTPWRYGNLKDLFYLGFRDRKTLKGINFISRRVPYGLGADRATLLKLYRIQSGSSWTTAELYNYGSAKTRVLRALDPIHHQGLRFALGAFRTSPIESLYAEAGEPSLEHRRIKLAFNYELKLKSLPRNACHDIVFEAPLSDFSADSKSEPDFIANTYGSKLEEKVAAAAYFSEHPDRSKATRLRDGASVFSAELEGIALARIRGNENVDKLAKAALNRATCSGKFIYWSDLKPKVNAYIHTVWQENWDMRGQQAPRSTPQLGRRPQHKSLTLQLIVYCDQDYYGSDCGKFCSPGPDDHYSCSASGDFQCDAGYSGNKCEISTDVCDSKPCLNGGTCENVMGDFVCRCPDSFTGRLCEEEINECARSPCQNGGICIDGIGTFTCNCPPDFQGSLCESEIDECAGLPCQNGGTCIDGIGTFSCDCPLGFQGSICEEEIDDCAGSPCQNGGTCIDGIGTFSCECPQDFQGSLCEENIDECAGSPCQNGGTCIDGIGTFSCECPQGFQGSLCEENIDECAGSPCQNGGVCIDGIGTFKCDCARGFQGSLCEENIDECAGSPCQNGGVCIDGIGTFSCECPQGFQGSLCEENIDECAGSPCENGGTCVDGIGTFSCECPQGNRAFGPPPGRSDSSILKFSAKRSQDDMIQNKTR</sequence>
<dbReference type="SUPFAM" id="SSF57196">
    <property type="entry name" value="EGF/Laminin"/>
    <property type="match status" value="8"/>
</dbReference>
<dbReference type="SMART" id="SM00179">
    <property type="entry name" value="EGF_CA"/>
    <property type="match status" value="8"/>
</dbReference>
<feature type="domain" description="EGF-like" evidence="13">
    <location>
        <begin position="382"/>
        <end position="418"/>
    </location>
</feature>
<dbReference type="PROSITE" id="PS50026">
    <property type="entry name" value="EGF_3"/>
    <property type="match status" value="8"/>
</dbReference>
<keyword evidence="6" id="KW-0832">Ubl conjugation</keyword>
<name>A0AAV4AHV5_9GAST</name>
<dbReference type="PROSITE" id="PS00022">
    <property type="entry name" value="EGF_1"/>
    <property type="match status" value="7"/>
</dbReference>
<dbReference type="AlphaFoldDB" id="A0AAV4AHV5"/>
<evidence type="ECO:0000256" key="10">
    <source>
        <dbReference type="PROSITE-ProRule" id="PRU00377"/>
    </source>
</evidence>
<comment type="function">
    <text evidence="11">Putative Notch ligand involved in the mediation of Notch signaling.</text>
</comment>
<dbReference type="InterPro" id="IPR000742">
    <property type="entry name" value="EGF"/>
</dbReference>
<dbReference type="Pfam" id="PF00008">
    <property type="entry name" value="EGF"/>
    <property type="match status" value="7"/>
</dbReference>
<keyword evidence="11" id="KW-0812">Transmembrane</keyword>
<dbReference type="CDD" id="cd00054">
    <property type="entry name" value="EGF_CA"/>
    <property type="match status" value="8"/>
</dbReference>
<dbReference type="FunFam" id="2.10.25.10:FF:000004">
    <property type="entry name" value="Neurogenic locus notch 1"/>
    <property type="match status" value="7"/>
</dbReference>
<comment type="subcellular location">
    <subcellularLocation>
        <location evidence="11">Membrane</location>
        <topology evidence="11">Single-pass type I membrane protein</topology>
    </subcellularLocation>
</comment>
<feature type="region of interest" description="Disordered" evidence="12">
    <location>
        <begin position="683"/>
        <end position="710"/>
    </location>
</feature>
<evidence type="ECO:0000256" key="12">
    <source>
        <dbReference type="SAM" id="MobiDB-lite"/>
    </source>
</evidence>
<feature type="disulfide bond" evidence="9">
    <location>
        <begin position="446"/>
        <end position="455"/>
    </location>
</feature>
<evidence type="ECO:0000256" key="1">
    <source>
        <dbReference type="ARBA" id="ARBA00022473"/>
    </source>
</evidence>
<feature type="disulfide bond" evidence="9">
    <location>
        <begin position="636"/>
        <end position="645"/>
    </location>
</feature>
<evidence type="ECO:0000256" key="8">
    <source>
        <dbReference type="ARBA" id="ARBA00023180"/>
    </source>
</evidence>
<dbReference type="PROSITE" id="PS01186">
    <property type="entry name" value="EGF_2"/>
    <property type="match status" value="4"/>
</dbReference>
<evidence type="ECO:0000256" key="7">
    <source>
        <dbReference type="ARBA" id="ARBA00023157"/>
    </source>
</evidence>
<keyword evidence="3 11" id="KW-0732">Signal</keyword>
<evidence type="ECO:0000256" key="4">
    <source>
        <dbReference type="ARBA" id="ARBA00022737"/>
    </source>
</evidence>
<feature type="domain" description="EGF-like" evidence="13">
    <location>
        <begin position="534"/>
        <end position="570"/>
    </location>
</feature>
<evidence type="ECO:0000313" key="15">
    <source>
        <dbReference type="EMBL" id="GFO07264.1"/>
    </source>
</evidence>
<feature type="domain" description="EGF-like" evidence="13">
    <location>
        <begin position="610"/>
        <end position="646"/>
    </location>
</feature>
<keyword evidence="1 11" id="KW-0217">Developmental protein</keyword>
<accession>A0AAV4AHV5</accession>
<organism evidence="15 16">
    <name type="scientific">Plakobranchus ocellatus</name>
    <dbReference type="NCBI Taxonomy" id="259542"/>
    <lineage>
        <taxon>Eukaryota</taxon>
        <taxon>Metazoa</taxon>
        <taxon>Spiralia</taxon>
        <taxon>Lophotrochozoa</taxon>
        <taxon>Mollusca</taxon>
        <taxon>Gastropoda</taxon>
        <taxon>Heterobranchia</taxon>
        <taxon>Euthyneura</taxon>
        <taxon>Panpulmonata</taxon>
        <taxon>Sacoglossa</taxon>
        <taxon>Placobranchoidea</taxon>
        <taxon>Plakobranchidae</taxon>
        <taxon>Plakobranchus</taxon>
    </lineage>
</organism>
<dbReference type="GO" id="GO:0005509">
    <property type="term" value="F:calcium ion binding"/>
    <property type="evidence" value="ECO:0007669"/>
    <property type="project" value="InterPro"/>
</dbReference>
<dbReference type="InterPro" id="IPR001881">
    <property type="entry name" value="EGF-like_Ca-bd_dom"/>
</dbReference>